<feature type="non-terminal residue" evidence="1">
    <location>
        <position position="1751"/>
    </location>
</feature>
<dbReference type="PANTHER" id="PTHR31431">
    <property type="entry name" value="NUCLEOPORIN NUP188 HOMOLOG"/>
    <property type="match status" value="1"/>
</dbReference>
<dbReference type="GO" id="GO:0006405">
    <property type="term" value="P:RNA export from nucleus"/>
    <property type="evidence" value="ECO:0007669"/>
    <property type="project" value="TreeGrafter"/>
</dbReference>
<proteinExistence type="predicted"/>
<keyword evidence="2" id="KW-1185">Reference proteome</keyword>
<organism evidence="1 2">
    <name type="scientific">Taxus chinensis</name>
    <name type="common">Chinese yew</name>
    <name type="synonym">Taxus wallichiana var. chinensis</name>
    <dbReference type="NCBI Taxonomy" id="29808"/>
    <lineage>
        <taxon>Eukaryota</taxon>
        <taxon>Viridiplantae</taxon>
        <taxon>Streptophyta</taxon>
        <taxon>Embryophyta</taxon>
        <taxon>Tracheophyta</taxon>
        <taxon>Spermatophyta</taxon>
        <taxon>Pinopsida</taxon>
        <taxon>Pinidae</taxon>
        <taxon>Conifers II</taxon>
        <taxon>Cupressales</taxon>
        <taxon>Taxaceae</taxon>
        <taxon>Taxus</taxon>
    </lineage>
</organism>
<sequence length="1751" mass="196062">EIVTGCSNIEKLAVTQVAQKYAYHVRYQVILIVIEALDFENLISMVYEEVPFSQGSSLGDLREIDESILNITSLEAPEVGPVIFAWAIFICLVTMLPTTGNQMTVEIDHLGYIHQAYGSGAPNTILVMLQSETFKDSNEQVAGYKSVLKTLMSAFIAAYDITNQMDNSIVKILLDIFCEIFSGQESLCLEFWDRESMLDGPIRSLLFTFRDNFPYQTLPMVRLLASLCEGTWPAECVFEFLYRMSKITSLFQSRGFSYVNNDSHIVQAHISLQVPGAPGLAIPAGAFGRVMKIVDEDLILVCWESMHSGILVILLRLMQNFSSDQEHEEFVGSLELLSQILTFNKGLTLKLLELDSSQVVQTARCYGCIEKTLRVDAVKIICNLINNLVSVRNGSKVVALCITVLCKFFDCFPAQVVSQIFKTLLFQSRTDKSNSDVWLLPEELARLLSLDGDHSGGCYVFTISILDFCKTNVTKGVQIESIVALVIYSVRYVLVNHGSWKYKFKFQRWEIISKVFQLMHACIVNRLDKHPMQLKHVLMETLLFDATIHDIILQVLCIRAQSLEELYTNRLMSPKEIERLQQAMCSALDLVGFVLLEVTFGDSSKDFPGPTALEQTLLHTSTIPLPFVIATMSQLGFFHNSALQLAAARVLSNLCIISHKTHSHSVSIASYVSSPKQRKDLNLVICRVLCEENASSNLELFSAMLDLATCAALYQPTFVEVMLLYQGSIAEPASVVQNNKSTGLAPSSIKLEETKTCNGVDVLWRYIQSCEDLMKRQPYILSQILHFLKTQWQGGAEYIHILDKLHKHEMFWKYISTCVSKFSFSKMNIDEAISKAFHYQCQSAVLHIMANDIFLRRHLVQTEKTLTKSNDSLSNNTNKFTMGNGDNSMMLKYAGPSGAEKVLLDWNENSVIRKILQSYASCLYDKELVLHAKAMGRAFVVGLIGKVLVGDNRGLSLSLIKKTQLASKDIFEHPAFVELLGQYSTRGYSYGKNLNSLIVSDLYYHLQGELEGRQIPPGSFQKISNYLIKLKIDSILQSSIRVRSKDLHPLYDDNYIYDTESLEAELGIEWWSLSDEKGFFIAAEKTLRILKHANRAICLADSQLNALNSWMNLLTLSIFDKQIGTESGSGVLGSIFSEALIGMCVEDLCDYLDTSMQLLGPVGDPTNYMPNFIATQAQLLLVFLKWMHSCNITREYGMQARPLYAKVIRTVSTSLRLLMEIKPFVHDGLETIVRCLLAVLLISLELTNCQNKEQNASGQPKSDMQNVEEVLADISLTTLGFLPVLCNCVENTKLSNLSLAVTDALLKVFLAPNAWLPILQKHFPTQLVLCRIQHDNWQDSAPVVLNFCLSLARVRGGSEMLLSAGYFSCLSTFSQFVRNEISSSSGDREGPFSQWNKVGLSDGLWGLGLAVVTAMVNSVGENDAGIAVLYNAFTYFSSEKDYILCAIRAPDYPTDALGRKRSRNRRPQTSLVALQTTEHAITLMSQLAKNQVTWLNMMHDVDSELRETIIYLLAFITKEAHLYTGDATNRSMLLQCPPLHNEEIAAHEKPSIINSKNGWFAIAARGCASKNRQFPQSPQSAPDPGKSIVPLAFAKDRAKLDTVIPLCTEYSDKIALHVYRITLLILNFLCMQAQAAIKRVEEAGSVDLVHFPELPVPEILQSLQDQAFNIVTELCGSMKQNAIEPQVQSVCLLLLRVIEQSLYLEACVTRICGISLVSVRLDDFSKEYKALIWATQGQAFLEAPIKSLKRI</sequence>
<comment type="caution">
    <text evidence="1">The sequence shown here is derived from an EMBL/GenBank/DDBJ whole genome shotgun (WGS) entry which is preliminary data.</text>
</comment>
<feature type="non-terminal residue" evidence="1">
    <location>
        <position position="1"/>
    </location>
</feature>
<evidence type="ECO:0000313" key="2">
    <source>
        <dbReference type="Proteomes" id="UP000824469"/>
    </source>
</evidence>
<dbReference type="PANTHER" id="PTHR31431:SF1">
    <property type="entry name" value="NUCLEOPORIN NUP188"/>
    <property type="match status" value="1"/>
</dbReference>
<dbReference type="GO" id="GO:0044611">
    <property type="term" value="C:nuclear pore inner ring"/>
    <property type="evidence" value="ECO:0007669"/>
    <property type="project" value="TreeGrafter"/>
</dbReference>
<dbReference type="Proteomes" id="UP000824469">
    <property type="component" value="Unassembled WGS sequence"/>
</dbReference>
<accession>A0AA38GPF7</accession>
<reference evidence="1 2" key="1">
    <citation type="journal article" date="2021" name="Nat. Plants">
        <title>The Taxus genome provides insights into paclitaxel biosynthesis.</title>
        <authorList>
            <person name="Xiong X."/>
            <person name="Gou J."/>
            <person name="Liao Q."/>
            <person name="Li Y."/>
            <person name="Zhou Q."/>
            <person name="Bi G."/>
            <person name="Li C."/>
            <person name="Du R."/>
            <person name="Wang X."/>
            <person name="Sun T."/>
            <person name="Guo L."/>
            <person name="Liang H."/>
            <person name="Lu P."/>
            <person name="Wu Y."/>
            <person name="Zhang Z."/>
            <person name="Ro D.K."/>
            <person name="Shang Y."/>
            <person name="Huang S."/>
            <person name="Yan J."/>
        </authorList>
    </citation>
    <scope>NUCLEOTIDE SEQUENCE [LARGE SCALE GENOMIC DNA]</scope>
    <source>
        <strain evidence="1">Ta-2019</strain>
    </source>
</reference>
<name>A0AA38GPF7_TAXCH</name>
<dbReference type="GO" id="GO:0017056">
    <property type="term" value="F:structural constituent of nuclear pore"/>
    <property type="evidence" value="ECO:0007669"/>
    <property type="project" value="InterPro"/>
</dbReference>
<dbReference type="InterPro" id="IPR044840">
    <property type="entry name" value="Nup188"/>
</dbReference>
<protein>
    <submittedName>
        <fullName evidence="1">Uncharacterized protein</fullName>
    </submittedName>
</protein>
<dbReference type="EMBL" id="JAHRHJ020000002">
    <property type="protein sequence ID" value="KAH9325907.1"/>
    <property type="molecule type" value="Genomic_DNA"/>
</dbReference>
<evidence type="ECO:0000313" key="1">
    <source>
        <dbReference type="EMBL" id="KAH9325907.1"/>
    </source>
</evidence>
<gene>
    <name evidence="1" type="ORF">KI387_006085</name>
</gene>
<dbReference type="GO" id="GO:0006606">
    <property type="term" value="P:protein import into nucleus"/>
    <property type="evidence" value="ECO:0007669"/>
    <property type="project" value="TreeGrafter"/>
</dbReference>
<dbReference type="OMA" id="LCVQFWD"/>